<dbReference type="InterPro" id="IPR001214">
    <property type="entry name" value="SET_dom"/>
</dbReference>
<evidence type="ECO:0000313" key="11">
    <source>
        <dbReference type="Proteomes" id="UP000004995"/>
    </source>
</evidence>
<dbReference type="OMA" id="QHIDGIF"/>
<dbReference type="GO" id="GO:0032259">
    <property type="term" value="P:methylation"/>
    <property type="evidence" value="ECO:0007669"/>
    <property type="project" value="UniProtKB-KW"/>
</dbReference>
<dbReference type="GO" id="GO:0016279">
    <property type="term" value="F:protein-lysine N-methyltransferase activity"/>
    <property type="evidence" value="ECO:0000318"/>
    <property type="project" value="GO_Central"/>
</dbReference>
<dbReference type="eggNOG" id="KOG1337">
    <property type="taxonomic scope" value="Eukaryota"/>
</dbReference>
<evidence type="ECO:0000256" key="4">
    <source>
        <dbReference type="ARBA" id="ARBA00022640"/>
    </source>
</evidence>
<feature type="binding site" evidence="8">
    <location>
        <position position="221"/>
    </location>
    <ligand>
        <name>S-adenosyl-L-methionine</name>
        <dbReference type="ChEBI" id="CHEBI:59789"/>
    </ligand>
</feature>
<feature type="binding site" evidence="8">
    <location>
        <position position="253"/>
    </location>
    <ligand>
        <name>substrate</name>
    </ligand>
</feature>
<reference evidence="10" key="2">
    <citation type="submission" date="2018-08" db="UniProtKB">
        <authorList>
            <consortium name="EnsemblPlants"/>
        </authorList>
    </citation>
    <scope>IDENTIFICATION</scope>
    <source>
        <strain evidence="10">Yugu1</strain>
    </source>
</reference>
<evidence type="ECO:0000256" key="1">
    <source>
        <dbReference type="ARBA" id="ARBA00004229"/>
    </source>
</evidence>
<evidence type="ECO:0000256" key="2">
    <source>
        <dbReference type="ARBA" id="ARBA00022528"/>
    </source>
</evidence>
<dbReference type="PANTHER" id="PTHR13271">
    <property type="entry name" value="UNCHARACTERIZED PUTATIVE METHYLTRANSFERASE"/>
    <property type="match status" value="1"/>
</dbReference>
<evidence type="ECO:0000313" key="10">
    <source>
        <dbReference type="EnsemblPlants" id="KQL24453"/>
    </source>
</evidence>
<proteinExistence type="predicted"/>
<dbReference type="AlphaFoldDB" id="K3ZST0"/>
<dbReference type="EMBL" id="AGNK02001074">
    <property type="status" value="NOT_ANNOTATED_CDS"/>
    <property type="molecule type" value="Genomic_DNA"/>
</dbReference>
<dbReference type="PROSITE" id="PS51583">
    <property type="entry name" value="SAM_MT127"/>
    <property type="match status" value="1"/>
</dbReference>
<dbReference type="EnsemblPlants" id="KQL24453">
    <property type="protein sequence ID" value="KQL24453"/>
    <property type="gene ID" value="SETIT_029660mg"/>
</dbReference>
<evidence type="ECO:0000259" key="9">
    <source>
        <dbReference type="PROSITE" id="PS50280"/>
    </source>
</evidence>
<comment type="subcellular location">
    <subcellularLocation>
        <location evidence="1">Plastid</location>
        <location evidence="1">Chloroplast</location>
    </subcellularLocation>
</comment>
<dbReference type="InterPro" id="IPR046341">
    <property type="entry name" value="SET_dom_sf"/>
</dbReference>
<sequence length="485" mass="54065">MAALQPQHHLLLLRHRPLALRLRLPTRPSRAHRLLPRARAVSAAASTAALEDFRRWLSSHGTGEGKAFPASVQEGLGLVAARDLPRGEVVAEVPKKLWMDADAVAASDIGRACGGGGGLRPWVAVALLLLREVARGADSPELALIALRVFVEMVLLLHSYAFEWCFVPPVQLLSTTMGVKEYVQSEFESVEAEIINANKDIFPGAITFDDFLWAFGILRSRVFPELRGDKLALIPFADLVNHSPFITSEGSSWEIKGKGLFGREAMFSLRTPVDVKSGEQIYIQYDLDKSNAELALDYGFIESNPSRDSYTVTLEISESDPFYGDKLDIAELNGLGETAYFDIILDEPLPPQMLTYLRLLCIGGTDAFLLEALFRNSVWGHLELPLSPDNEESICQVMRDACKSALDAYHTTIQEDEEQLQTENLPSRLHIAIGVRAGEKKVLQQIDDIFKQREEELDGLEYYQERRLKDLGLVGDNGEIIFWET</sequence>
<dbReference type="Pfam" id="PF09273">
    <property type="entry name" value="Rubis-subs-bind"/>
    <property type="match status" value="1"/>
</dbReference>
<name>K3ZST0_SETIT</name>
<evidence type="ECO:0000256" key="5">
    <source>
        <dbReference type="ARBA" id="ARBA00022679"/>
    </source>
</evidence>
<evidence type="ECO:0000256" key="7">
    <source>
        <dbReference type="ARBA" id="ARBA00022946"/>
    </source>
</evidence>
<dbReference type="Gene3D" id="3.90.1410.10">
    <property type="entry name" value="set domain protein methyltransferase, domain 1"/>
    <property type="match status" value="1"/>
</dbReference>
<dbReference type="Gene3D" id="3.90.1420.10">
    <property type="entry name" value="Rubisco LSMT, substrate-binding domain"/>
    <property type="match status" value="1"/>
</dbReference>
<keyword evidence="2" id="KW-0150">Chloroplast</keyword>
<feature type="binding site" evidence="8">
    <location>
        <begin position="241"/>
        <end position="242"/>
    </location>
    <ligand>
        <name>S-adenosyl-L-methionine</name>
        <dbReference type="ChEBI" id="CHEBI:59789"/>
    </ligand>
</feature>
<feature type="binding site" evidence="8">
    <location>
        <position position="221"/>
    </location>
    <ligand>
        <name>substrate</name>
    </ligand>
</feature>
<accession>K3ZST0</accession>
<keyword evidence="6 8" id="KW-0949">S-adenosyl-L-methionine</keyword>
<feature type="binding site" evidence="8">
    <location>
        <begin position="74"/>
        <end position="76"/>
    </location>
    <ligand>
        <name>S-adenosyl-L-methionine</name>
        <dbReference type="ChEBI" id="CHEBI:59789"/>
    </ligand>
</feature>
<dbReference type="InterPro" id="IPR036464">
    <property type="entry name" value="Rubisco_LSMT_subst-bd_sf"/>
</dbReference>
<feature type="domain" description="SET" evidence="9">
    <location>
        <begin position="55"/>
        <end position="286"/>
    </location>
</feature>
<dbReference type="HOGENOM" id="CLU_028149_1_0_1"/>
<feature type="binding site" evidence="8">
    <location>
        <position position="285"/>
    </location>
    <ligand>
        <name>substrate</name>
    </ligand>
</feature>
<reference evidence="11" key="1">
    <citation type="journal article" date="2012" name="Nat. Biotechnol.">
        <title>Reference genome sequence of the model plant Setaria.</title>
        <authorList>
            <person name="Bennetzen J.L."/>
            <person name="Schmutz J."/>
            <person name="Wang H."/>
            <person name="Percifield R."/>
            <person name="Hawkins J."/>
            <person name="Pontaroli A.C."/>
            <person name="Estep M."/>
            <person name="Feng L."/>
            <person name="Vaughn J.N."/>
            <person name="Grimwood J."/>
            <person name="Jenkins J."/>
            <person name="Barry K."/>
            <person name="Lindquist E."/>
            <person name="Hellsten U."/>
            <person name="Deshpande S."/>
            <person name="Wang X."/>
            <person name="Wu X."/>
            <person name="Mitros T."/>
            <person name="Triplett J."/>
            <person name="Yang X."/>
            <person name="Ye C.Y."/>
            <person name="Mauro-Herrera M."/>
            <person name="Wang L."/>
            <person name="Li P."/>
            <person name="Sharma M."/>
            <person name="Sharma R."/>
            <person name="Ronald P.C."/>
            <person name="Panaud O."/>
            <person name="Kellogg E.A."/>
            <person name="Brutnell T.P."/>
            <person name="Doust A.N."/>
            <person name="Tuskan G.A."/>
            <person name="Rokhsar D."/>
            <person name="Devos K.M."/>
        </authorList>
    </citation>
    <scope>NUCLEOTIDE SEQUENCE [LARGE SCALE GENOMIC DNA]</scope>
    <source>
        <strain evidence="11">cv. Yugu1</strain>
    </source>
</reference>
<dbReference type="InParanoid" id="K3ZST0"/>
<keyword evidence="7" id="KW-0809">Transit peptide</keyword>
<feature type="binding site" evidence="8">
    <location>
        <position position="238"/>
    </location>
    <ligand>
        <name>substrate</name>
    </ligand>
</feature>
<dbReference type="PIRSF" id="PIRSF009328">
    <property type="entry name" value="RMT_SET"/>
    <property type="match status" value="1"/>
</dbReference>
<dbReference type="Gramene" id="KQL24453">
    <property type="protein sequence ID" value="KQL24453"/>
    <property type="gene ID" value="SETIT_029660mg"/>
</dbReference>
<keyword evidence="3" id="KW-0489">Methyltransferase</keyword>
<dbReference type="STRING" id="4555.K3ZST0"/>
<dbReference type="FunFam" id="3.90.1420.10:FF:000004">
    <property type="entry name" value="Ribulose-1,5 bisphosphate carboxylase/oxygenase large subunit N-methyltransferase, chloroplastic"/>
    <property type="match status" value="1"/>
</dbReference>
<dbReference type="InterPro" id="IPR015353">
    <property type="entry name" value="Rubisco_LSMT_subst-bd"/>
</dbReference>
<dbReference type="FunFam" id="3.90.1410.10:FF:000005">
    <property type="entry name" value="Ribulose-1,5 bisphosphate carboxylase/oxygenase large subunit N-methyltransferase, chloroplastic"/>
    <property type="match status" value="1"/>
</dbReference>
<evidence type="ECO:0000256" key="6">
    <source>
        <dbReference type="ARBA" id="ARBA00022691"/>
    </source>
</evidence>
<dbReference type="SUPFAM" id="SSF81822">
    <property type="entry name" value="RuBisCo LSMT C-terminal, substrate-binding domain"/>
    <property type="match status" value="1"/>
</dbReference>
<keyword evidence="11" id="KW-1185">Reference proteome</keyword>
<dbReference type="GO" id="GO:0030785">
    <property type="term" value="F:[ribulose-bisphosphate carboxylase]-lysine N-methyltransferase activity"/>
    <property type="evidence" value="ECO:0007669"/>
    <property type="project" value="InterPro"/>
</dbReference>
<evidence type="ECO:0000256" key="3">
    <source>
        <dbReference type="ARBA" id="ARBA00022603"/>
    </source>
</evidence>
<keyword evidence="5" id="KW-0808">Transferase</keyword>
<dbReference type="PROSITE" id="PS50280">
    <property type="entry name" value="SET"/>
    <property type="match status" value="1"/>
</dbReference>
<keyword evidence="4" id="KW-0934">Plastid</keyword>
<dbReference type="InterPro" id="IPR011192">
    <property type="entry name" value="Rubisco_LSMT_MeTrfase_plant"/>
</dbReference>
<dbReference type="FunCoup" id="K3ZST0">
    <property type="interactions" value="925"/>
</dbReference>
<dbReference type="Proteomes" id="UP000004995">
    <property type="component" value="Unassembled WGS sequence"/>
</dbReference>
<protein>
    <recommendedName>
        <fullName evidence="9">SET domain-containing protein</fullName>
    </recommendedName>
</protein>
<dbReference type="InterPro" id="IPR050600">
    <property type="entry name" value="SETD3_SETD6_MTase"/>
</dbReference>
<evidence type="ECO:0000256" key="8">
    <source>
        <dbReference type="PIRSR" id="PIRSR009328-1"/>
    </source>
</evidence>
<organism evidence="10 11">
    <name type="scientific">Setaria italica</name>
    <name type="common">Foxtail millet</name>
    <name type="synonym">Panicum italicum</name>
    <dbReference type="NCBI Taxonomy" id="4555"/>
    <lineage>
        <taxon>Eukaryota</taxon>
        <taxon>Viridiplantae</taxon>
        <taxon>Streptophyta</taxon>
        <taxon>Embryophyta</taxon>
        <taxon>Tracheophyta</taxon>
        <taxon>Spermatophyta</taxon>
        <taxon>Magnoliopsida</taxon>
        <taxon>Liliopsida</taxon>
        <taxon>Poales</taxon>
        <taxon>Poaceae</taxon>
        <taxon>PACMAD clade</taxon>
        <taxon>Panicoideae</taxon>
        <taxon>Panicodae</taxon>
        <taxon>Paniceae</taxon>
        <taxon>Cenchrinae</taxon>
        <taxon>Setaria</taxon>
    </lineage>
</organism>
<dbReference type="SUPFAM" id="SSF82199">
    <property type="entry name" value="SET domain"/>
    <property type="match status" value="1"/>
</dbReference>
<dbReference type="PANTHER" id="PTHR13271:SF113">
    <property type="entry name" value="[FRUCTOSE-BISPHOSPHATE ALDOLASE]-LYSINE N-METHYLTRANSFERASE, CHLOROPLASTIC"/>
    <property type="match status" value="1"/>
</dbReference>
<dbReference type="GO" id="GO:0009507">
    <property type="term" value="C:chloroplast"/>
    <property type="evidence" value="ECO:0007669"/>
    <property type="project" value="UniProtKB-SubCell"/>
</dbReference>
<feature type="binding site" evidence="8">
    <location>
        <position position="298"/>
    </location>
    <ligand>
        <name>substrate</name>
    </ligand>
</feature>